<sequence>PLPKDLTVQDPSGKELMRSLEYDWLPNECLMVGHKCLLKEKKAVTRKPVGEKVWQRKVHPAQTSDMPINIQSKEEFSILQKGQEVDL</sequence>
<feature type="non-terminal residue" evidence="1">
    <location>
        <position position="1"/>
    </location>
</feature>
<comment type="caution">
    <text evidence="1">The sequence shown here is derived from an EMBL/GenBank/DDBJ whole genome shotgun (WGS) entry which is preliminary data.</text>
</comment>
<gene>
    <name evidence="1" type="ORF">HAX54_043656</name>
</gene>
<protein>
    <submittedName>
        <fullName evidence="1">Uncharacterized protein</fullName>
    </submittedName>
</protein>
<dbReference type="EMBL" id="JACEIK010006555">
    <property type="protein sequence ID" value="MCE2055880.1"/>
    <property type="molecule type" value="Genomic_DNA"/>
</dbReference>
<proteinExistence type="predicted"/>
<evidence type="ECO:0000313" key="1">
    <source>
        <dbReference type="EMBL" id="MCE2055880.1"/>
    </source>
</evidence>
<dbReference type="Proteomes" id="UP000823775">
    <property type="component" value="Unassembled WGS sequence"/>
</dbReference>
<keyword evidence="2" id="KW-1185">Reference proteome</keyword>
<name>A0ABS8W1A4_DATST</name>
<reference evidence="1 2" key="1">
    <citation type="journal article" date="2021" name="BMC Genomics">
        <title>Datura genome reveals duplications of psychoactive alkaloid biosynthetic genes and high mutation rate following tissue culture.</title>
        <authorList>
            <person name="Rajewski A."/>
            <person name="Carter-House D."/>
            <person name="Stajich J."/>
            <person name="Litt A."/>
        </authorList>
    </citation>
    <scope>NUCLEOTIDE SEQUENCE [LARGE SCALE GENOMIC DNA]</scope>
    <source>
        <strain evidence="1">AR-01</strain>
    </source>
</reference>
<evidence type="ECO:0000313" key="2">
    <source>
        <dbReference type="Proteomes" id="UP000823775"/>
    </source>
</evidence>
<organism evidence="1 2">
    <name type="scientific">Datura stramonium</name>
    <name type="common">Jimsonweed</name>
    <name type="synonym">Common thornapple</name>
    <dbReference type="NCBI Taxonomy" id="4076"/>
    <lineage>
        <taxon>Eukaryota</taxon>
        <taxon>Viridiplantae</taxon>
        <taxon>Streptophyta</taxon>
        <taxon>Embryophyta</taxon>
        <taxon>Tracheophyta</taxon>
        <taxon>Spermatophyta</taxon>
        <taxon>Magnoliopsida</taxon>
        <taxon>eudicotyledons</taxon>
        <taxon>Gunneridae</taxon>
        <taxon>Pentapetalae</taxon>
        <taxon>asterids</taxon>
        <taxon>lamiids</taxon>
        <taxon>Solanales</taxon>
        <taxon>Solanaceae</taxon>
        <taxon>Solanoideae</taxon>
        <taxon>Datureae</taxon>
        <taxon>Datura</taxon>
    </lineage>
</organism>
<accession>A0ABS8W1A4</accession>